<dbReference type="EMBL" id="JASCZI010182328">
    <property type="protein sequence ID" value="MED6187658.1"/>
    <property type="molecule type" value="Genomic_DNA"/>
</dbReference>
<keyword evidence="2" id="KW-0677">Repeat</keyword>
<dbReference type="PANTHER" id="PTHR36766:SF51">
    <property type="entry name" value="DISEASE RESISTANCE RPP13-LIKE PROTEIN 1"/>
    <property type="match status" value="1"/>
</dbReference>
<dbReference type="Pfam" id="PF18052">
    <property type="entry name" value="Rx_N"/>
    <property type="match status" value="1"/>
</dbReference>
<name>A0ABU6WU11_9FABA</name>
<reference evidence="11 12" key="1">
    <citation type="journal article" date="2023" name="Plants (Basel)">
        <title>Bridging the Gap: Combining Genomics and Transcriptomics Approaches to Understand Stylosanthes scabra, an Orphan Legume from the Brazilian Caatinga.</title>
        <authorList>
            <person name="Ferreira-Neto J.R.C."/>
            <person name="da Silva M.D."/>
            <person name="Binneck E."/>
            <person name="de Melo N.F."/>
            <person name="da Silva R.H."/>
            <person name="de Melo A.L.T.M."/>
            <person name="Pandolfi V."/>
            <person name="Bustamante F.O."/>
            <person name="Brasileiro-Vidal A.C."/>
            <person name="Benko-Iseppon A.M."/>
        </authorList>
    </citation>
    <scope>NUCLEOTIDE SEQUENCE [LARGE SCALE GENOMIC DNA]</scope>
    <source>
        <tissue evidence="11">Leaves</tissue>
    </source>
</reference>
<dbReference type="Pfam" id="PF00931">
    <property type="entry name" value="NB-ARC"/>
    <property type="match status" value="1"/>
</dbReference>
<evidence type="ECO:0000256" key="4">
    <source>
        <dbReference type="ARBA" id="ARBA00022821"/>
    </source>
</evidence>
<dbReference type="Proteomes" id="UP001341840">
    <property type="component" value="Unassembled WGS sequence"/>
</dbReference>
<evidence type="ECO:0000259" key="9">
    <source>
        <dbReference type="Pfam" id="PF23559"/>
    </source>
</evidence>
<sequence length="1277" mass="145389">MEYLLIELFQILKEQRDNFCIQLVAFATRENAVFEKHKMQPLCSLAVNKSCLHSDVNSTPTARKLADQKLFQRLRKSLRATRLVLDDAEQKQMIDHEVEKWLVDLQDALYMADDLLDELLTKAATLTPTPTPTERDPGNSSFWSRPVDSILEDSDDDEMRIVTSMLDLVDKLESIVEEKDDLGLKQELAEDPENMSWRIQSSLVESSDIYGRDGAKETIIEWLLDNTCDGKLSVISIEGIGGIGKTTLAQLVYNDARVKETFATKAWVCVATKFDPVNVTKAIIDDIISSTCNMLSLNSLQIELKEKLREKTFLIVLDDVWENQQDLWDNFLKPFLSGNKGGKVLLTTRNKNIDSVVSTTNLHYKLDILSDEDCWSLFSKHSSISTRSRKNVILEQIGKKIVEKCKGLPLAIKTLGGLLHNTDNEEDWENILENEIWKLSEDKSKITPALRVSYHYLPPYLKGCFVYCSLYPADYQFDKQQLILLWMAENLVRPEENNTLENVGHAYFDELVARSFFQPSSKDVSLFVMHDLMHDLATSFAEDFYFRVNEFENSQKTCPKTTRHLSYTTNIRDSILRPGEAFDRAKHMRTFLNVNFHFVSIDIQNEYLLSLLQMRCLRVLSFKCFSIESLPDSIDNLLHLHYLDLSYTPIVSLSESLCKLYNLQTLKLSYCNNLEMLPDGTKDLVNLSHLDIEGTYMLKEMPKGMSNLKHLYSLWRYIVGRHEDNGIRELGTLDNLHGSLCISNLEHINNSREALEAKMGNKKQLHILELKWLRDGDGDDIDTVDVQKERDILDKLQPHRNLKELSIDGYGGETFPNWFGFSCYSNITKLSMHDCSNCRQLPSLGQLPSLQRLEISRLDGLEIIGCEFYSSDESSQQETPFKSLETLIFKNMSSWREWHFPDDFDGFPKLKSLLMEDCPVLTGDLPAHLPALDNLIIVGCEELACSLPIAPKLLQLRVRSTVTHMEDPELPPEILRESLIEETQLAKFVLECLPHVQPPGLQTLNINKCSSAMPISGDYLPPSLQCLTISDCSGLTFSNQLQHEFLTEIHVEECESLTSFLLAALPNLMTLIIAGCENMEYVEMAEALPSLSYLSIANCPRLVSFAALGLGAAAPNLEELEIWKCPEMDSFGEECLPPSLATLWIDNCQKLGRWITSKGFQGQGLTKLILEDWNDVKSFPREGWFPASLQSLNLCDFPNLETLDCKGLQHLTSLQELSIVLCPKLENITQENLPASLSKLRIKGECPLRSKLQEMNDLRIQFETNDHRGNCFCSHLP</sequence>
<evidence type="ECO:0000259" key="8">
    <source>
        <dbReference type="Pfam" id="PF18052"/>
    </source>
</evidence>
<dbReference type="InterPro" id="IPR032675">
    <property type="entry name" value="LRR_dom_sf"/>
</dbReference>
<evidence type="ECO:0000313" key="11">
    <source>
        <dbReference type="EMBL" id="MED6187658.1"/>
    </source>
</evidence>
<keyword evidence="1" id="KW-0433">Leucine-rich repeat</keyword>
<evidence type="ECO:0000259" key="10">
    <source>
        <dbReference type="Pfam" id="PF25019"/>
    </source>
</evidence>
<dbReference type="Gene3D" id="3.40.50.300">
    <property type="entry name" value="P-loop containing nucleotide triphosphate hydrolases"/>
    <property type="match status" value="1"/>
</dbReference>
<proteinExistence type="predicted"/>
<feature type="region of interest" description="Disordered" evidence="6">
    <location>
        <begin position="126"/>
        <end position="146"/>
    </location>
</feature>
<evidence type="ECO:0000256" key="3">
    <source>
        <dbReference type="ARBA" id="ARBA00022741"/>
    </source>
</evidence>
<feature type="domain" description="Disease resistance N-terminal" evidence="8">
    <location>
        <begin position="67"/>
        <end position="127"/>
    </location>
</feature>
<dbReference type="InterPro" id="IPR056789">
    <property type="entry name" value="LRR_R13L1-DRL21"/>
</dbReference>
<evidence type="ECO:0000256" key="2">
    <source>
        <dbReference type="ARBA" id="ARBA00022737"/>
    </source>
</evidence>
<keyword evidence="5" id="KW-0067">ATP-binding</keyword>
<dbReference type="Pfam" id="PF25019">
    <property type="entry name" value="LRR_R13L1-DRL21"/>
    <property type="match status" value="1"/>
</dbReference>
<feature type="domain" description="Disease resistance protein winged helix" evidence="9">
    <location>
        <begin position="470"/>
        <end position="537"/>
    </location>
</feature>
<evidence type="ECO:0000256" key="1">
    <source>
        <dbReference type="ARBA" id="ARBA00022614"/>
    </source>
</evidence>
<dbReference type="PANTHER" id="PTHR36766">
    <property type="entry name" value="PLANT BROAD-SPECTRUM MILDEW RESISTANCE PROTEIN RPW8"/>
    <property type="match status" value="1"/>
</dbReference>
<evidence type="ECO:0000259" key="7">
    <source>
        <dbReference type="Pfam" id="PF00931"/>
    </source>
</evidence>
<dbReference type="InterPro" id="IPR036388">
    <property type="entry name" value="WH-like_DNA-bd_sf"/>
</dbReference>
<keyword evidence="4" id="KW-0611">Plant defense</keyword>
<dbReference type="InterPro" id="IPR002182">
    <property type="entry name" value="NB-ARC"/>
</dbReference>
<evidence type="ECO:0000256" key="6">
    <source>
        <dbReference type="SAM" id="MobiDB-lite"/>
    </source>
</evidence>
<dbReference type="InterPro" id="IPR058922">
    <property type="entry name" value="WHD_DRP"/>
</dbReference>
<feature type="domain" description="R13L1/DRL21-like LRR repeat region" evidence="10">
    <location>
        <begin position="727"/>
        <end position="857"/>
    </location>
</feature>
<keyword evidence="12" id="KW-1185">Reference proteome</keyword>
<keyword evidence="3" id="KW-0547">Nucleotide-binding</keyword>
<dbReference type="SUPFAM" id="SSF52058">
    <property type="entry name" value="L domain-like"/>
    <property type="match status" value="2"/>
</dbReference>
<evidence type="ECO:0000313" key="12">
    <source>
        <dbReference type="Proteomes" id="UP001341840"/>
    </source>
</evidence>
<organism evidence="11 12">
    <name type="scientific">Stylosanthes scabra</name>
    <dbReference type="NCBI Taxonomy" id="79078"/>
    <lineage>
        <taxon>Eukaryota</taxon>
        <taxon>Viridiplantae</taxon>
        <taxon>Streptophyta</taxon>
        <taxon>Embryophyta</taxon>
        <taxon>Tracheophyta</taxon>
        <taxon>Spermatophyta</taxon>
        <taxon>Magnoliopsida</taxon>
        <taxon>eudicotyledons</taxon>
        <taxon>Gunneridae</taxon>
        <taxon>Pentapetalae</taxon>
        <taxon>rosids</taxon>
        <taxon>fabids</taxon>
        <taxon>Fabales</taxon>
        <taxon>Fabaceae</taxon>
        <taxon>Papilionoideae</taxon>
        <taxon>50 kb inversion clade</taxon>
        <taxon>dalbergioids sensu lato</taxon>
        <taxon>Dalbergieae</taxon>
        <taxon>Pterocarpus clade</taxon>
        <taxon>Stylosanthes</taxon>
    </lineage>
</organism>
<dbReference type="InterPro" id="IPR042197">
    <property type="entry name" value="Apaf_helical"/>
</dbReference>
<dbReference type="Gene3D" id="1.20.5.4130">
    <property type="match status" value="1"/>
</dbReference>
<protein>
    <recommendedName>
        <fullName evidence="13">Disease resistance RPP13-like protein 1</fullName>
    </recommendedName>
</protein>
<dbReference type="Gene3D" id="3.80.10.10">
    <property type="entry name" value="Ribonuclease Inhibitor"/>
    <property type="match status" value="3"/>
</dbReference>
<feature type="domain" description="NB-ARC" evidence="7">
    <location>
        <begin position="214"/>
        <end position="381"/>
    </location>
</feature>
<dbReference type="Gene3D" id="1.10.8.430">
    <property type="entry name" value="Helical domain of apoptotic protease-activating factors"/>
    <property type="match status" value="1"/>
</dbReference>
<dbReference type="InterPro" id="IPR041118">
    <property type="entry name" value="Rx_N"/>
</dbReference>
<comment type="caution">
    <text evidence="11">The sequence shown here is derived from an EMBL/GenBank/DDBJ whole genome shotgun (WGS) entry which is preliminary data.</text>
</comment>
<accession>A0ABU6WU11</accession>
<dbReference type="Pfam" id="PF23559">
    <property type="entry name" value="WHD_DRP"/>
    <property type="match status" value="1"/>
</dbReference>
<evidence type="ECO:0008006" key="13">
    <source>
        <dbReference type="Google" id="ProtNLM"/>
    </source>
</evidence>
<dbReference type="InterPro" id="IPR027417">
    <property type="entry name" value="P-loop_NTPase"/>
</dbReference>
<dbReference type="SUPFAM" id="SSF52540">
    <property type="entry name" value="P-loop containing nucleoside triphosphate hydrolases"/>
    <property type="match status" value="1"/>
</dbReference>
<evidence type="ECO:0000256" key="5">
    <source>
        <dbReference type="ARBA" id="ARBA00022840"/>
    </source>
</evidence>
<gene>
    <name evidence="11" type="ORF">PIB30_078479</name>
</gene>
<dbReference type="PRINTS" id="PR00364">
    <property type="entry name" value="DISEASERSIST"/>
</dbReference>
<dbReference type="Gene3D" id="1.10.10.10">
    <property type="entry name" value="Winged helix-like DNA-binding domain superfamily/Winged helix DNA-binding domain"/>
    <property type="match status" value="1"/>
</dbReference>